<keyword evidence="2" id="KW-1185">Reference proteome</keyword>
<comment type="caution">
    <text evidence="1">The sequence shown here is derived from an EMBL/GenBank/DDBJ whole genome shotgun (WGS) entry which is preliminary data.</text>
</comment>
<proteinExistence type="predicted"/>
<dbReference type="EMBL" id="SPNC01000002">
    <property type="protein sequence ID" value="TFH97443.1"/>
    <property type="molecule type" value="Genomic_DNA"/>
</dbReference>
<dbReference type="Proteomes" id="UP000297225">
    <property type="component" value="Unassembled WGS sequence"/>
</dbReference>
<dbReference type="PROSITE" id="PS51257">
    <property type="entry name" value="PROKAR_LIPOPROTEIN"/>
    <property type="match status" value="1"/>
</dbReference>
<organism evidence="1 2">
    <name type="scientific">Porphyromonas levii</name>
    <dbReference type="NCBI Taxonomy" id="28114"/>
    <lineage>
        <taxon>Bacteria</taxon>
        <taxon>Pseudomonadati</taxon>
        <taxon>Bacteroidota</taxon>
        <taxon>Bacteroidia</taxon>
        <taxon>Bacteroidales</taxon>
        <taxon>Porphyromonadaceae</taxon>
        <taxon>Porphyromonas</taxon>
    </lineage>
</organism>
<dbReference type="STRING" id="1122973.GCA_000379925_00630"/>
<sequence>MMMKKKFAFLFVAMGLFMFASCSSEDSSNTQEATQIETEAEVPPMNYGDEGPVYCNDSGEAVVQVLSMDEKELSIRLLDRDMILELQRVEGEGIVYKDMNQNMITFESEEYQTMTVLYADAAEQPIELQLRNGNAVVAE</sequence>
<name>A0A4Y8WSJ1_9PORP</name>
<dbReference type="RefSeq" id="WP_134849366.1">
    <property type="nucleotide sequence ID" value="NZ_CP197400.1"/>
</dbReference>
<gene>
    <name evidence="1" type="ORF">E4P47_00375</name>
</gene>
<dbReference type="GeneID" id="66797438"/>
<protein>
    <submittedName>
        <fullName evidence="1">Uncharacterized protein</fullName>
    </submittedName>
</protein>
<evidence type="ECO:0000313" key="2">
    <source>
        <dbReference type="Proteomes" id="UP000297225"/>
    </source>
</evidence>
<evidence type="ECO:0000313" key="1">
    <source>
        <dbReference type="EMBL" id="TFH97443.1"/>
    </source>
</evidence>
<reference evidence="1 2" key="1">
    <citation type="submission" date="2019-03" db="EMBL/GenBank/DDBJ databases">
        <title>Porphyromonas levii Isolated from the Uterus of Dairy Cows.</title>
        <authorList>
            <person name="Francis A.M."/>
        </authorList>
    </citation>
    <scope>NUCLEOTIDE SEQUENCE [LARGE SCALE GENOMIC DNA]</scope>
    <source>
        <strain evidence="1 2">AF5678</strain>
    </source>
</reference>
<accession>A0A4Y8WSJ1</accession>
<dbReference type="AlphaFoldDB" id="A0A4Y8WSJ1"/>